<name>A0AAG5DU91_ANOAO</name>
<protein>
    <submittedName>
        <fullName evidence="1">Uncharacterized protein</fullName>
    </submittedName>
</protein>
<organism evidence="1 2">
    <name type="scientific">Anopheles atroparvus</name>
    <name type="common">European mosquito</name>
    <dbReference type="NCBI Taxonomy" id="41427"/>
    <lineage>
        <taxon>Eukaryota</taxon>
        <taxon>Metazoa</taxon>
        <taxon>Ecdysozoa</taxon>
        <taxon>Arthropoda</taxon>
        <taxon>Hexapoda</taxon>
        <taxon>Insecta</taxon>
        <taxon>Pterygota</taxon>
        <taxon>Neoptera</taxon>
        <taxon>Endopterygota</taxon>
        <taxon>Diptera</taxon>
        <taxon>Nematocera</taxon>
        <taxon>Culicoidea</taxon>
        <taxon>Culicidae</taxon>
        <taxon>Anophelinae</taxon>
        <taxon>Anopheles</taxon>
    </lineage>
</organism>
<sequence length="202" mass="22067">KFPFKLVASSYRSVVRDEKPQVFPGADPGGGAVGTAVHRGICPVRSCTAGSDRTAKVRASAEEYSPACHRRKFLQREQSERQQRGSLPAPHIAQLQIGLLASRFTVPGPSPSSTHPTGTIISKLCSIQLCAQQWNRPSRPSNLRIATPFPASKGGTPNVIFPVRLCVRFSVPRGMQMNKHAPALGFRSRSHCNYTWYGQKSS</sequence>
<evidence type="ECO:0000313" key="2">
    <source>
        <dbReference type="Proteomes" id="UP000075880"/>
    </source>
</evidence>
<reference evidence="1" key="1">
    <citation type="submission" date="2024-04" db="UniProtKB">
        <authorList>
            <consortium name="EnsemblMetazoa"/>
        </authorList>
    </citation>
    <scope>IDENTIFICATION</scope>
    <source>
        <strain evidence="1">EBRO</strain>
    </source>
</reference>
<accession>A0AAG5DU91</accession>
<proteinExistence type="predicted"/>
<dbReference type="AlphaFoldDB" id="A0AAG5DU91"/>
<keyword evidence="2" id="KW-1185">Reference proteome</keyword>
<dbReference type="EnsemblMetazoa" id="ENSAATROPT016131">
    <property type="protein sequence ID" value="ENSAATROPP014168"/>
    <property type="gene ID" value="ENSAATROPG013205"/>
</dbReference>
<evidence type="ECO:0000313" key="1">
    <source>
        <dbReference type="EnsemblMetazoa" id="ENSAATROPP014168"/>
    </source>
</evidence>
<dbReference type="Proteomes" id="UP000075880">
    <property type="component" value="Unassembled WGS sequence"/>
</dbReference>